<keyword evidence="7 11" id="KW-1133">Transmembrane helix</keyword>
<sequence>MEQLGSILPLILLVVVFYFLLIRPQRKRQQEAVKMQNSLTPGTRVMTTTGLFATVVAVDNEDVVLEVAPGIETRWVKAAIGRVVTPGEPEAAADETAGETTDLVADQPAAGETGGKDDDTAERNDGHDTRKS</sequence>
<name>A0ABW7ZYD2_9ACTN</name>
<dbReference type="RefSeq" id="WP_397019205.1">
    <property type="nucleotide sequence ID" value="NZ_JBITMB010000002.1"/>
</dbReference>
<evidence type="ECO:0000313" key="12">
    <source>
        <dbReference type="EMBL" id="MFI7439561.1"/>
    </source>
</evidence>
<evidence type="ECO:0000256" key="9">
    <source>
        <dbReference type="ARBA" id="ARBA00023136"/>
    </source>
</evidence>
<keyword evidence="8" id="KW-0811">Translocation</keyword>
<evidence type="ECO:0000256" key="4">
    <source>
        <dbReference type="ARBA" id="ARBA00022475"/>
    </source>
</evidence>
<reference evidence="12 13" key="1">
    <citation type="submission" date="2024-10" db="EMBL/GenBank/DDBJ databases">
        <title>The Natural Products Discovery Center: Release of the First 8490 Sequenced Strains for Exploring Actinobacteria Biosynthetic Diversity.</title>
        <authorList>
            <person name="Kalkreuter E."/>
            <person name="Kautsar S.A."/>
            <person name="Yang D."/>
            <person name="Bader C.D."/>
            <person name="Teijaro C.N."/>
            <person name="Fluegel L."/>
            <person name="Davis C.M."/>
            <person name="Simpson J.R."/>
            <person name="Lauterbach L."/>
            <person name="Steele A.D."/>
            <person name="Gui C."/>
            <person name="Meng S."/>
            <person name="Li G."/>
            <person name="Viehrig K."/>
            <person name="Ye F."/>
            <person name="Su P."/>
            <person name="Kiefer A.F."/>
            <person name="Nichols A."/>
            <person name="Cepeda A.J."/>
            <person name="Yan W."/>
            <person name="Fan B."/>
            <person name="Jiang Y."/>
            <person name="Adhikari A."/>
            <person name="Zheng C.-J."/>
            <person name="Schuster L."/>
            <person name="Cowan T.M."/>
            <person name="Smanski M.J."/>
            <person name="Chevrette M.G."/>
            <person name="De Carvalho L.P.S."/>
            <person name="Shen B."/>
        </authorList>
    </citation>
    <scope>NUCLEOTIDE SEQUENCE [LARGE SCALE GENOMIC DNA]</scope>
    <source>
        <strain evidence="12 13">NPDC049503</strain>
    </source>
</reference>
<evidence type="ECO:0000256" key="6">
    <source>
        <dbReference type="ARBA" id="ARBA00022927"/>
    </source>
</evidence>
<gene>
    <name evidence="12" type="primary">yajC</name>
    <name evidence="12" type="ORF">ACIBP5_06300</name>
</gene>
<keyword evidence="13" id="KW-1185">Reference proteome</keyword>
<keyword evidence="3" id="KW-0813">Transport</keyword>
<evidence type="ECO:0000313" key="13">
    <source>
        <dbReference type="Proteomes" id="UP001612928"/>
    </source>
</evidence>
<evidence type="ECO:0000256" key="2">
    <source>
        <dbReference type="ARBA" id="ARBA00006742"/>
    </source>
</evidence>
<feature type="region of interest" description="Disordered" evidence="10">
    <location>
        <begin position="87"/>
        <end position="132"/>
    </location>
</feature>
<keyword evidence="5 11" id="KW-0812">Transmembrane</keyword>
<keyword evidence="4" id="KW-1003">Cell membrane</keyword>
<evidence type="ECO:0000256" key="10">
    <source>
        <dbReference type="SAM" id="MobiDB-lite"/>
    </source>
</evidence>
<proteinExistence type="inferred from homology"/>
<comment type="similarity">
    <text evidence="2">Belongs to the YajC family.</text>
</comment>
<dbReference type="EMBL" id="JBITMB010000002">
    <property type="protein sequence ID" value="MFI7439561.1"/>
    <property type="molecule type" value="Genomic_DNA"/>
</dbReference>
<evidence type="ECO:0000256" key="8">
    <source>
        <dbReference type="ARBA" id="ARBA00023010"/>
    </source>
</evidence>
<comment type="subcellular location">
    <subcellularLocation>
        <location evidence="1">Cell membrane</location>
        <topology evidence="1">Single-pass membrane protein</topology>
    </subcellularLocation>
</comment>
<organism evidence="12 13">
    <name type="scientific">Nonomuraea indica</name>
    <dbReference type="NCBI Taxonomy" id="1581193"/>
    <lineage>
        <taxon>Bacteria</taxon>
        <taxon>Bacillati</taxon>
        <taxon>Actinomycetota</taxon>
        <taxon>Actinomycetes</taxon>
        <taxon>Streptosporangiales</taxon>
        <taxon>Streptosporangiaceae</taxon>
        <taxon>Nonomuraea</taxon>
    </lineage>
</organism>
<accession>A0ABW7ZYD2</accession>
<comment type="caution">
    <text evidence="12">The sequence shown here is derived from an EMBL/GenBank/DDBJ whole genome shotgun (WGS) entry which is preliminary data.</text>
</comment>
<dbReference type="PANTHER" id="PTHR33909">
    <property type="entry name" value="SEC TRANSLOCON ACCESSORY COMPLEX SUBUNIT YAJC"/>
    <property type="match status" value="1"/>
</dbReference>
<evidence type="ECO:0000256" key="5">
    <source>
        <dbReference type="ARBA" id="ARBA00022692"/>
    </source>
</evidence>
<feature type="compositionally biased region" description="Basic and acidic residues" evidence="10">
    <location>
        <begin position="114"/>
        <end position="132"/>
    </location>
</feature>
<dbReference type="NCBIfam" id="TIGR00739">
    <property type="entry name" value="yajC"/>
    <property type="match status" value="1"/>
</dbReference>
<evidence type="ECO:0000256" key="3">
    <source>
        <dbReference type="ARBA" id="ARBA00022448"/>
    </source>
</evidence>
<feature type="transmembrane region" description="Helical" evidence="11">
    <location>
        <begin position="6"/>
        <end position="22"/>
    </location>
</feature>
<dbReference type="PANTHER" id="PTHR33909:SF1">
    <property type="entry name" value="SEC TRANSLOCON ACCESSORY COMPLEX SUBUNIT YAJC"/>
    <property type="match status" value="1"/>
</dbReference>
<evidence type="ECO:0000256" key="7">
    <source>
        <dbReference type="ARBA" id="ARBA00022989"/>
    </source>
</evidence>
<dbReference type="SMART" id="SM01323">
    <property type="entry name" value="YajC"/>
    <property type="match status" value="1"/>
</dbReference>
<evidence type="ECO:0000256" key="1">
    <source>
        <dbReference type="ARBA" id="ARBA00004162"/>
    </source>
</evidence>
<keyword evidence="9 11" id="KW-0472">Membrane</keyword>
<evidence type="ECO:0000256" key="11">
    <source>
        <dbReference type="SAM" id="Phobius"/>
    </source>
</evidence>
<dbReference type="InterPro" id="IPR003849">
    <property type="entry name" value="Preprotein_translocase_YajC"/>
</dbReference>
<protein>
    <submittedName>
        <fullName evidence="12">Preprotein translocase subunit YajC</fullName>
    </submittedName>
</protein>
<dbReference type="Pfam" id="PF02699">
    <property type="entry name" value="YajC"/>
    <property type="match status" value="1"/>
</dbReference>
<dbReference type="Proteomes" id="UP001612928">
    <property type="component" value="Unassembled WGS sequence"/>
</dbReference>
<keyword evidence="6" id="KW-0653">Protein transport</keyword>
<dbReference type="PRINTS" id="PR01853">
    <property type="entry name" value="YAJCTRNLCASE"/>
</dbReference>